<evidence type="ECO:0000256" key="2">
    <source>
        <dbReference type="ARBA" id="ARBA00022727"/>
    </source>
</evidence>
<dbReference type="InterPro" id="IPR000850">
    <property type="entry name" value="Adenylat/UMP-CMP_kin"/>
</dbReference>
<gene>
    <name evidence="8" type="ORF">RZN69_05885</name>
</gene>
<name>A0AAQ3LAK0_9BACT</name>
<evidence type="ECO:0000256" key="3">
    <source>
        <dbReference type="ARBA" id="ARBA00022741"/>
    </source>
</evidence>
<dbReference type="Gene3D" id="3.40.50.300">
    <property type="entry name" value="P-loop containing nucleotide triphosphate hydrolases"/>
    <property type="match status" value="1"/>
</dbReference>
<keyword evidence="9" id="KW-1185">Reference proteome</keyword>
<evidence type="ECO:0000256" key="5">
    <source>
        <dbReference type="RuleBase" id="RU003330"/>
    </source>
</evidence>
<organism evidence="8 9">
    <name type="scientific">Rubellicoccus peritrichatus</name>
    <dbReference type="NCBI Taxonomy" id="3080537"/>
    <lineage>
        <taxon>Bacteria</taxon>
        <taxon>Pseudomonadati</taxon>
        <taxon>Verrucomicrobiota</taxon>
        <taxon>Opitutia</taxon>
        <taxon>Puniceicoccales</taxon>
        <taxon>Cerasicoccaceae</taxon>
        <taxon>Rubellicoccus</taxon>
    </lineage>
</organism>
<evidence type="ECO:0000256" key="4">
    <source>
        <dbReference type="ARBA" id="ARBA00022777"/>
    </source>
</evidence>
<evidence type="ECO:0000256" key="1">
    <source>
        <dbReference type="ARBA" id="ARBA00022679"/>
    </source>
</evidence>
<dbReference type="KEGG" id="puo:RZN69_05885"/>
<dbReference type="GO" id="GO:0004017">
    <property type="term" value="F:AMP kinase activity"/>
    <property type="evidence" value="ECO:0007669"/>
    <property type="project" value="UniProtKB-EC"/>
</dbReference>
<dbReference type="GO" id="GO:0005737">
    <property type="term" value="C:cytoplasm"/>
    <property type="evidence" value="ECO:0007669"/>
    <property type="project" value="UniProtKB-SubCell"/>
</dbReference>
<keyword evidence="1 5" id="KW-0808">Transferase</keyword>
<keyword evidence="6" id="KW-0067">ATP-binding</keyword>
<dbReference type="RefSeq" id="WP_317835139.1">
    <property type="nucleotide sequence ID" value="NZ_CP136920.1"/>
</dbReference>
<protein>
    <recommendedName>
        <fullName evidence="6">Adenylate kinase</fullName>
        <ecNumber evidence="6">2.7.4.3</ecNumber>
    </recommendedName>
</protein>
<dbReference type="EMBL" id="CP136920">
    <property type="protein sequence ID" value="WOO42614.1"/>
    <property type="molecule type" value="Genomic_DNA"/>
</dbReference>
<evidence type="ECO:0000256" key="7">
    <source>
        <dbReference type="SAM" id="MobiDB-lite"/>
    </source>
</evidence>
<evidence type="ECO:0000256" key="6">
    <source>
        <dbReference type="RuleBase" id="RU003331"/>
    </source>
</evidence>
<comment type="similarity">
    <text evidence="5">Belongs to the adenylate kinase family.</text>
</comment>
<reference evidence="8 9" key="1">
    <citation type="submission" date="2023-10" db="EMBL/GenBank/DDBJ databases">
        <title>Rubellicoccus peritrichatus gen. nov., sp. nov., isolated from an algae of coral reef tank.</title>
        <authorList>
            <person name="Luo J."/>
        </authorList>
    </citation>
    <scope>NUCLEOTIDE SEQUENCE [LARGE SCALE GENOMIC DNA]</scope>
    <source>
        <strain evidence="8 9">CR14</strain>
    </source>
</reference>
<dbReference type="EC" id="2.7.4.3" evidence="6"/>
<comment type="subcellular location">
    <subcellularLocation>
        <location evidence="6">Cytoplasm</location>
    </subcellularLocation>
</comment>
<dbReference type="Pfam" id="PF00406">
    <property type="entry name" value="ADK"/>
    <property type="match status" value="1"/>
</dbReference>
<feature type="region of interest" description="Disordered" evidence="7">
    <location>
        <begin position="1"/>
        <end position="27"/>
    </location>
</feature>
<comment type="subunit">
    <text evidence="6">Monomer.</text>
</comment>
<keyword evidence="3 6" id="KW-0547">Nucleotide-binding</keyword>
<keyword evidence="2" id="KW-0545">Nucleotide biosynthesis</keyword>
<accession>A0AAQ3LAK0</accession>
<dbReference type="InterPro" id="IPR027417">
    <property type="entry name" value="P-loop_NTPase"/>
</dbReference>
<evidence type="ECO:0000313" key="9">
    <source>
        <dbReference type="Proteomes" id="UP001304300"/>
    </source>
</evidence>
<dbReference type="PROSITE" id="PS00113">
    <property type="entry name" value="ADENYLATE_KINASE"/>
    <property type="match status" value="1"/>
</dbReference>
<dbReference type="PANTHER" id="PTHR23359">
    <property type="entry name" value="NUCLEOTIDE KINASE"/>
    <property type="match status" value="1"/>
</dbReference>
<dbReference type="AlphaFoldDB" id="A0AAQ3LAK0"/>
<dbReference type="GO" id="GO:0005524">
    <property type="term" value="F:ATP binding"/>
    <property type="evidence" value="ECO:0007669"/>
    <property type="project" value="UniProtKB-KW"/>
</dbReference>
<sequence length="415" mass="47821">MAISTEEPKDESSPQQGQASKKSDNRQIRDLEIKDAQIIFNSVWADIESEYGRENLSFPREILWLNGAPGSGKGTHTRTAMEYRDFTAGPIVVSELLKSPEAKKRIDAGMLVGDREVTYLVLSKLLDPSFESGCVVDGYPRTKVQVECLKHLYAKLNELRAEYLSTLLTHRFPKPYFQIIVLFIDEPESIKRQLLRGERAEIHNEEVRQSGVGELVEIRKTDLDEDAARNRYRTFKDVTYESLKDLREVFHYHYVNAHGSIDLVRKRIINELKYQSSLELEQGTFDRLAQIPVASRIVVHARQELVKRLDSYQEQESELFERVVSLVLDKFMPIVLRHAISGYAIVNSEDGVLDHPLASAMILDIFSERGYHATVDIQREEIPDKIDPKTFKIQTRFKKVFRIHVRFSGSEIRRG</sequence>
<dbReference type="Proteomes" id="UP001304300">
    <property type="component" value="Chromosome"/>
</dbReference>
<feature type="compositionally biased region" description="Basic and acidic residues" evidence="7">
    <location>
        <begin position="1"/>
        <end position="12"/>
    </location>
</feature>
<proteinExistence type="inferred from homology"/>
<keyword evidence="4 5" id="KW-0418">Kinase</keyword>
<dbReference type="SUPFAM" id="SSF52540">
    <property type="entry name" value="P-loop containing nucleoside triphosphate hydrolases"/>
    <property type="match status" value="1"/>
</dbReference>
<evidence type="ECO:0000313" key="8">
    <source>
        <dbReference type="EMBL" id="WOO42614.1"/>
    </source>
</evidence>
<comment type="catalytic activity">
    <reaction evidence="6">
        <text>AMP + ATP = 2 ADP</text>
        <dbReference type="Rhea" id="RHEA:12973"/>
        <dbReference type="ChEBI" id="CHEBI:30616"/>
        <dbReference type="ChEBI" id="CHEBI:456215"/>
        <dbReference type="ChEBI" id="CHEBI:456216"/>
        <dbReference type="EC" id="2.7.4.3"/>
    </reaction>
</comment>
<dbReference type="PRINTS" id="PR00094">
    <property type="entry name" value="ADENYLTKNASE"/>
</dbReference>
<dbReference type="InterPro" id="IPR033690">
    <property type="entry name" value="Adenylat_kinase_CS"/>
</dbReference>